<dbReference type="InterPro" id="IPR020806">
    <property type="entry name" value="PKS_PP-bd"/>
</dbReference>
<evidence type="ECO:0000256" key="3">
    <source>
        <dbReference type="ARBA" id="ARBA00022553"/>
    </source>
</evidence>
<dbReference type="PANTHER" id="PTHR45527">
    <property type="entry name" value="NONRIBOSOMAL PEPTIDE SYNTHETASE"/>
    <property type="match status" value="1"/>
</dbReference>
<comment type="caution">
    <text evidence="5">The sequence shown here is derived from an EMBL/GenBank/DDBJ whole genome shotgun (WGS) entry which is preliminary data.</text>
</comment>
<protein>
    <submittedName>
        <fullName evidence="5">Condensation domain-containing protein</fullName>
    </submittedName>
</protein>
<dbReference type="Gene3D" id="3.30.559.10">
    <property type="entry name" value="Chloramphenicol acetyltransferase-like domain"/>
    <property type="match status" value="1"/>
</dbReference>
<name>A0ABV0AZ30_9ACTN</name>
<keyword evidence="2" id="KW-0596">Phosphopantetheine</keyword>
<proteinExistence type="predicted"/>
<keyword evidence="3" id="KW-0597">Phosphoprotein</keyword>
<evidence type="ECO:0000259" key="4">
    <source>
        <dbReference type="PROSITE" id="PS50075"/>
    </source>
</evidence>
<dbReference type="Gene3D" id="1.10.1200.10">
    <property type="entry name" value="ACP-like"/>
    <property type="match status" value="1"/>
</dbReference>
<evidence type="ECO:0000256" key="1">
    <source>
        <dbReference type="ARBA" id="ARBA00001957"/>
    </source>
</evidence>
<sequence>MTARATLAELWCRVLRVPAAGPRDDFFALGGDSFRAAQLAALVGERFGVRATAALAFERPELADQARWIDEAVAAGGVSPEGGAGHDGAALSTQQEDFLYWMFEAEPVRDIGSCCTAIRIRDTLDVPALTRALETLVERHEALRTVVGPTGDVSVAAAPAPDVAEAWARDEAEAQSLVWDERMRLDDVIAGPLVRALVVHLDAESDDDHVLVLSVHHFAFDGFSFGVLLRELGIVYSALRTGYPSPLRPLPLTYAEYCRFAKEQWPRNREYWDRVLDGAPRSLTPFPGRRETGLFSRRRHAFDIDPELGQRLGEAARVRGATTFMAVAACWTWLLAEWTGTTDIVVMSPVPGRTLPEHETLVGCLVQSLVLRFDVSGAPTFAELLDRVRGVVVGAIEHQFHPYLEARLRVPYPSRIHYENFGAPHFPGLASEPFPFPREQERLEWAANPGELDLSAPELIVEEQRDGRMLCAVVYNHYGYDPSTAATLAEAFLGYARAAVGDLGRVLPALGENHE</sequence>
<dbReference type="PROSITE" id="PS50075">
    <property type="entry name" value="CARRIER"/>
    <property type="match status" value="1"/>
</dbReference>
<dbReference type="EMBL" id="JBDJAW010000051">
    <property type="protein sequence ID" value="MEN3540494.1"/>
    <property type="molecule type" value="Genomic_DNA"/>
</dbReference>
<dbReference type="SMART" id="SM00823">
    <property type="entry name" value="PKS_PP"/>
    <property type="match status" value="1"/>
</dbReference>
<accession>A0ABV0AZ30</accession>
<dbReference type="PANTHER" id="PTHR45527:SF1">
    <property type="entry name" value="FATTY ACID SYNTHASE"/>
    <property type="match status" value="1"/>
</dbReference>
<dbReference type="InterPro" id="IPR009081">
    <property type="entry name" value="PP-bd_ACP"/>
</dbReference>
<dbReference type="Proteomes" id="UP001447516">
    <property type="component" value="Unassembled WGS sequence"/>
</dbReference>
<dbReference type="SUPFAM" id="SSF47336">
    <property type="entry name" value="ACP-like"/>
    <property type="match status" value="1"/>
</dbReference>
<dbReference type="Pfam" id="PF00668">
    <property type="entry name" value="Condensation"/>
    <property type="match status" value="1"/>
</dbReference>
<evidence type="ECO:0000313" key="5">
    <source>
        <dbReference type="EMBL" id="MEN3540494.1"/>
    </source>
</evidence>
<organism evidence="5 6">
    <name type="scientific">Microbispora maris</name>
    <dbReference type="NCBI Taxonomy" id="3144104"/>
    <lineage>
        <taxon>Bacteria</taxon>
        <taxon>Bacillati</taxon>
        <taxon>Actinomycetota</taxon>
        <taxon>Actinomycetes</taxon>
        <taxon>Streptosporangiales</taxon>
        <taxon>Streptosporangiaceae</taxon>
        <taxon>Microbispora</taxon>
    </lineage>
</organism>
<dbReference type="InterPro" id="IPR001242">
    <property type="entry name" value="Condensation_dom"/>
</dbReference>
<dbReference type="InterPro" id="IPR036736">
    <property type="entry name" value="ACP-like_sf"/>
</dbReference>
<dbReference type="RefSeq" id="WP_346230349.1">
    <property type="nucleotide sequence ID" value="NZ_JBDJAW010000051.1"/>
</dbReference>
<dbReference type="Gene3D" id="3.30.559.30">
    <property type="entry name" value="Nonribosomal peptide synthetase, condensation domain"/>
    <property type="match status" value="1"/>
</dbReference>
<feature type="domain" description="Carrier" evidence="4">
    <location>
        <begin position="1"/>
        <end position="73"/>
    </location>
</feature>
<dbReference type="Pfam" id="PF00550">
    <property type="entry name" value="PP-binding"/>
    <property type="match status" value="1"/>
</dbReference>
<dbReference type="InterPro" id="IPR023213">
    <property type="entry name" value="CAT-like_dom_sf"/>
</dbReference>
<evidence type="ECO:0000256" key="2">
    <source>
        <dbReference type="ARBA" id="ARBA00022450"/>
    </source>
</evidence>
<keyword evidence="6" id="KW-1185">Reference proteome</keyword>
<gene>
    <name evidence="5" type="ORF">AAH991_35650</name>
</gene>
<reference evidence="5 6" key="1">
    <citation type="submission" date="2024-05" db="EMBL/GenBank/DDBJ databases">
        <title>Microbispora sp.ZYX-F-249.</title>
        <authorList>
            <person name="Xie H."/>
        </authorList>
    </citation>
    <scope>NUCLEOTIDE SEQUENCE [LARGE SCALE GENOMIC DNA]</scope>
    <source>
        <strain evidence="5 6">ZYX-F-249</strain>
    </source>
</reference>
<dbReference type="SUPFAM" id="SSF52777">
    <property type="entry name" value="CoA-dependent acyltransferases"/>
    <property type="match status" value="2"/>
</dbReference>
<comment type="cofactor">
    <cofactor evidence="1">
        <name>pantetheine 4'-phosphate</name>
        <dbReference type="ChEBI" id="CHEBI:47942"/>
    </cofactor>
</comment>
<evidence type="ECO:0000313" key="6">
    <source>
        <dbReference type="Proteomes" id="UP001447516"/>
    </source>
</evidence>